<keyword evidence="11" id="KW-1185">Reference proteome</keyword>
<dbReference type="SUPFAM" id="SSF56645">
    <property type="entry name" value="Acyl-CoA dehydrogenase NM domain-like"/>
    <property type="match status" value="1"/>
</dbReference>
<dbReference type="InterPro" id="IPR046373">
    <property type="entry name" value="Acyl-CoA_Oxase/DH_mid-dom_sf"/>
</dbReference>
<comment type="caution">
    <text evidence="10">The sequence shown here is derived from an EMBL/GenBank/DDBJ whole genome shotgun (WGS) entry which is preliminary data.</text>
</comment>
<dbReference type="PANTHER" id="PTHR43884:SF20">
    <property type="entry name" value="ACYL-COA DEHYDROGENASE FADE28"/>
    <property type="match status" value="1"/>
</dbReference>
<evidence type="ECO:0000256" key="3">
    <source>
        <dbReference type="ARBA" id="ARBA00022630"/>
    </source>
</evidence>
<keyword evidence="5 6" id="KW-0560">Oxidoreductase</keyword>
<keyword evidence="3 6" id="KW-0285">Flavoprotein</keyword>
<evidence type="ECO:0000259" key="7">
    <source>
        <dbReference type="Pfam" id="PF00441"/>
    </source>
</evidence>
<sequence>MRDATLQRRPLALGLSEDERQLQDSIERFIDHEYDLTRRRAALAEGGDDPALWRQIAELGWLGACLPETDGGYAQSPKEALILLEQFGRGLVLAPVLDAMLVPSAIIRAAGQGEREAALLMAMMGGERRLALAWAEPGRRYDLRPVTTQARHDGYQWRLQGTKATVLGAPQADTLLVSAAADQGPVLMRVPADAPGLAMTSCPTIGGQPAADLFFADVRVADDALVASEESAAAALQAGWDWGAAGACAEALGAMRAALTLTLEYVDTREQFSQRLSRFQVIQHRLAAMALELEYSQALLPLLAAYLDRPGERSSTVIAGVRSRISAAARRVTADAVQLHGGIGVTDEAAVSHYFRRVVALDQAWGGHRFHLQRYRQQRHGHDLIHA</sequence>
<accession>A0A9Q3W399</accession>
<evidence type="ECO:0000256" key="1">
    <source>
        <dbReference type="ARBA" id="ARBA00001974"/>
    </source>
</evidence>
<dbReference type="Gene3D" id="1.20.140.10">
    <property type="entry name" value="Butyryl-CoA Dehydrogenase, subunit A, domain 3"/>
    <property type="match status" value="1"/>
</dbReference>
<reference evidence="10" key="1">
    <citation type="submission" date="2022-01" db="EMBL/GenBank/DDBJ databases">
        <authorList>
            <person name="Karlyshev A.V."/>
            <person name="Jaspars M."/>
        </authorList>
    </citation>
    <scope>NUCLEOTIDE SEQUENCE</scope>
    <source>
        <strain evidence="10">AGSA3-2</strain>
    </source>
</reference>
<dbReference type="InterPro" id="IPR036250">
    <property type="entry name" value="AcylCo_DH-like_C"/>
</dbReference>
<organism evidence="10 11">
    <name type="scientific">Alloalcanivorax xenomutans</name>
    <dbReference type="NCBI Taxonomy" id="1094342"/>
    <lineage>
        <taxon>Bacteria</taxon>
        <taxon>Pseudomonadati</taxon>
        <taxon>Pseudomonadota</taxon>
        <taxon>Gammaproteobacteria</taxon>
        <taxon>Oceanospirillales</taxon>
        <taxon>Alcanivoracaceae</taxon>
        <taxon>Alloalcanivorax</taxon>
    </lineage>
</organism>
<dbReference type="GeneID" id="94687133"/>
<dbReference type="InterPro" id="IPR009100">
    <property type="entry name" value="AcylCoA_DH/oxidase_NM_dom_sf"/>
</dbReference>
<dbReference type="Pfam" id="PF00441">
    <property type="entry name" value="Acyl-CoA_dh_1"/>
    <property type="match status" value="1"/>
</dbReference>
<dbReference type="Proteomes" id="UP001107961">
    <property type="component" value="Unassembled WGS sequence"/>
</dbReference>
<comment type="similarity">
    <text evidence="2 6">Belongs to the acyl-CoA dehydrogenase family.</text>
</comment>
<dbReference type="InterPro" id="IPR006091">
    <property type="entry name" value="Acyl-CoA_Oxase/DH_mid-dom"/>
</dbReference>
<evidence type="ECO:0000256" key="4">
    <source>
        <dbReference type="ARBA" id="ARBA00022827"/>
    </source>
</evidence>
<dbReference type="InterPro" id="IPR009075">
    <property type="entry name" value="AcylCo_DH/oxidase_C"/>
</dbReference>
<feature type="domain" description="Acyl-CoA oxidase/dehydrogenase middle" evidence="8">
    <location>
        <begin position="131"/>
        <end position="218"/>
    </location>
</feature>
<dbReference type="GO" id="GO:0050660">
    <property type="term" value="F:flavin adenine dinucleotide binding"/>
    <property type="evidence" value="ECO:0007669"/>
    <property type="project" value="InterPro"/>
</dbReference>
<dbReference type="Pfam" id="PF02770">
    <property type="entry name" value="Acyl-CoA_dh_M"/>
    <property type="match status" value="1"/>
</dbReference>
<dbReference type="InterPro" id="IPR013786">
    <property type="entry name" value="AcylCoA_DH/ox_N"/>
</dbReference>
<keyword evidence="4 6" id="KW-0274">FAD</keyword>
<evidence type="ECO:0000259" key="9">
    <source>
        <dbReference type="Pfam" id="PF02771"/>
    </source>
</evidence>
<evidence type="ECO:0000256" key="5">
    <source>
        <dbReference type="ARBA" id="ARBA00023002"/>
    </source>
</evidence>
<evidence type="ECO:0000313" key="11">
    <source>
        <dbReference type="Proteomes" id="UP001107961"/>
    </source>
</evidence>
<dbReference type="Gene3D" id="1.10.540.10">
    <property type="entry name" value="Acyl-CoA dehydrogenase/oxidase, N-terminal domain"/>
    <property type="match status" value="1"/>
</dbReference>
<dbReference type="GO" id="GO:0003995">
    <property type="term" value="F:acyl-CoA dehydrogenase activity"/>
    <property type="evidence" value="ECO:0007669"/>
    <property type="project" value="TreeGrafter"/>
</dbReference>
<dbReference type="EMBL" id="JAJVKT010000007">
    <property type="protein sequence ID" value="MCE7508481.1"/>
    <property type="molecule type" value="Genomic_DNA"/>
</dbReference>
<feature type="domain" description="Acyl-CoA dehydrogenase/oxidase N-terminal" evidence="9">
    <location>
        <begin position="16"/>
        <end position="127"/>
    </location>
</feature>
<evidence type="ECO:0000256" key="6">
    <source>
        <dbReference type="RuleBase" id="RU362125"/>
    </source>
</evidence>
<dbReference type="AlphaFoldDB" id="A0A9Q3W399"/>
<name>A0A9Q3W399_9GAMM</name>
<protein>
    <submittedName>
        <fullName evidence="10">Acyl-CoA dehydrogenase family protein</fullName>
    </submittedName>
</protein>
<dbReference type="Pfam" id="PF02771">
    <property type="entry name" value="Acyl-CoA_dh_N"/>
    <property type="match status" value="1"/>
</dbReference>
<evidence type="ECO:0000313" key="10">
    <source>
        <dbReference type="EMBL" id="MCE7508481.1"/>
    </source>
</evidence>
<dbReference type="SUPFAM" id="SSF47203">
    <property type="entry name" value="Acyl-CoA dehydrogenase C-terminal domain-like"/>
    <property type="match status" value="1"/>
</dbReference>
<feature type="domain" description="Acyl-CoA dehydrogenase/oxidase C-terminal" evidence="7">
    <location>
        <begin position="240"/>
        <end position="360"/>
    </location>
</feature>
<dbReference type="Gene3D" id="2.40.110.10">
    <property type="entry name" value="Butyryl-CoA Dehydrogenase, subunit A, domain 2"/>
    <property type="match status" value="1"/>
</dbReference>
<proteinExistence type="inferred from homology"/>
<dbReference type="RefSeq" id="WP_233925687.1">
    <property type="nucleotide sequence ID" value="NZ_CP136538.1"/>
</dbReference>
<dbReference type="PANTHER" id="PTHR43884">
    <property type="entry name" value="ACYL-COA DEHYDROGENASE"/>
    <property type="match status" value="1"/>
</dbReference>
<evidence type="ECO:0000259" key="8">
    <source>
        <dbReference type="Pfam" id="PF02770"/>
    </source>
</evidence>
<dbReference type="CDD" id="cd00567">
    <property type="entry name" value="ACAD"/>
    <property type="match status" value="1"/>
</dbReference>
<comment type="cofactor">
    <cofactor evidence="1 6">
        <name>FAD</name>
        <dbReference type="ChEBI" id="CHEBI:57692"/>
    </cofactor>
</comment>
<gene>
    <name evidence="10" type="ORF">LZG35_07505</name>
</gene>
<dbReference type="InterPro" id="IPR037069">
    <property type="entry name" value="AcylCoA_DH/ox_N_sf"/>
</dbReference>
<evidence type="ECO:0000256" key="2">
    <source>
        <dbReference type="ARBA" id="ARBA00009347"/>
    </source>
</evidence>